<organism evidence="3">
    <name type="scientific">marine metagenome</name>
    <dbReference type="NCBI Taxonomy" id="408172"/>
    <lineage>
        <taxon>unclassified sequences</taxon>
        <taxon>metagenomes</taxon>
        <taxon>ecological metagenomes</taxon>
    </lineage>
</organism>
<gene>
    <name evidence="3" type="ORF">METZ01_LOCUS167174</name>
</gene>
<protein>
    <recommendedName>
        <fullName evidence="2">DUF218 domain-containing protein</fullName>
    </recommendedName>
</protein>
<feature type="domain" description="DUF218" evidence="2">
    <location>
        <begin position="47"/>
        <end position="160"/>
    </location>
</feature>
<feature type="transmembrane region" description="Helical" evidence="1">
    <location>
        <begin position="12"/>
        <end position="30"/>
    </location>
</feature>
<dbReference type="InterPro" id="IPR014729">
    <property type="entry name" value="Rossmann-like_a/b/a_fold"/>
</dbReference>
<dbReference type="EMBL" id="UINC01030246">
    <property type="protein sequence ID" value="SVB14320.1"/>
    <property type="molecule type" value="Genomic_DNA"/>
</dbReference>
<dbReference type="Gene3D" id="3.40.50.620">
    <property type="entry name" value="HUPs"/>
    <property type="match status" value="1"/>
</dbReference>
<name>A0A382BKF6_9ZZZZ</name>
<feature type="non-terminal residue" evidence="3">
    <location>
        <position position="1"/>
    </location>
</feature>
<feature type="non-terminal residue" evidence="3">
    <location>
        <position position="191"/>
    </location>
</feature>
<keyword evidence="1" id="KW-0472">Membrane</keyword>
<proteinExistence type="predicted"/>
<dbReference type="Pfam" id="PF02698">
    <property type="entry name" value="DUF218"/>
    <property type="match status" value="1"/>
</dbReference>
<sequence>MLNQFKDNITHIVLTLFLILILSHFIFFLSQVRNFNSNYTSITNIDSLVVLTGDKFRIAKGMEILSSGIGGKLLLSGVNKNIKLSSIKKEFPKYNNLFNCCVEIDNVSLNTFENSRETFLWLKKNKYKSVLIVSSDYHMPRVKIEFERFIDMKNIYYHPVKMDNDISAIRKIKKLFLEYVKYMRTYISIIV</sequence>
<dbReference type="InterPro" id="IPR003848">
    <property type="entry name" value="DUF218"/>
</dbReference>
<keyword evidence="1" id="KW-0812">Transmembrane</keyword>
<evidence type="ECO:0000313" key="3">
    <source>
        <dbReference type="EMBL" id="SVB14320.1"/>
    </source>
</evidence>
<keyword evidence="1" id="KW-1133">Transmembrane helix</keyword>
<accession>A0A382BKF6</accession>
<dbReference type="CDD" id="cd06259">
    <property type="entry name" value="YdcF-like"/>
    <property type="match status" value="1"/>
</dbReference>
<evidence type="ECO:0000256" key="1">
    <source>
        <dbReference type="SAM" id="Phobius"/>
    </source>
</evidence>
<evidence type="ECO:0000259" key="2">
    <source>
        <dbReference type="Pfam" id="PF02698"/>
    </source>
</evidence>
<reference evidence="3" key="1">
    <citation type="submission" date="2018-05" db="EMBL/GenBank/DDBJ databases">
        <authorList>
            <person name="Lanie J.A."/>
            <person name="Ng W.-L."/>
            <person name="Kazmierczak K.M."/>
            <person name="Andrzejewski T.M."/>
            <person name="Davidsen T.M."/>
            <person name="Wayne K.J."/>
            <person name="Tettelin H."/>
            <person name="Glass J.I."/>
            <person name="Rusch D."/>
            <person name="Podicherti R."/>
            <person name="Tsui H.-C.T."/>
            <person name="Winkler M.E."/>
        </authorList>
    </citation>
    <scope>NUCLEOTIDE SEQUENCE</scope>
</reference>
<dbReference type="AlphaFoldDB" id="A0A382BKF6"/>